<evidence type="ECO:0000313" key="2">
    <source>
        <dbReference type="EMBL" id="KAI8033471.1"/>
    </source>
</evidence>
<organism evidence="2 3">
    <name type="scientific">Drosophila gunungcola</name>
    <name type="common">fruit fly</name>
    <dbReference type="NCBI Taxonomy" id="103775"/>
    <lineage>
        <taxon>Eukaryota</taxon>
        <taxon>Metazoa</taxon>
        <taxon>Ecdysozoa</taxon>
        <taxon>Arthropoda</taxon>
        <taxon>Hexapoda</taxon>
        <taxon>Insecta</taxon>
        <taxon>Pterygota</taxon>
        <taxon>Neoptera</taxon>
        <taxon>Endopterygota</taxon>
        <taxon>Diptera</taxon>
        <taxon>Brachycera</taxon>
        <taxon>Muscomorpha</taxon>
        <taxon>Ephydroidea</taxon>
        <taxon>Drosophilidae</taxon>
        <taxon>Drosophila</taxon>
        <taxon>Sophophora</taxon>
    </lineage>
</organism>
<dbReference type="EMBL" id="JAMKOV010000131">
    <property type="protein sequence ID" value="KAI8033471.1"/>
    <property type="molecule type" value="Genomic_DNA"/>
</dbReference>
<gene>
    <name evidence="2" type="ORF">M5D96_013769</name>
</gene>
<feature type="region of interest" description="Disordered" evidence="1">
    <location>
        <begin position="1"/>
        <end position="170"/>
    </location>
</feature>
<comment type="caution">
    <text evidence="2">The sequence shown here is derived from an EMBL/GenBank/DDBJ whole genome shotgun (WGS) entry which is preliminary data.</text>
</comment>
<accession>A0A9Q0BIU0</accession>
<evidence type="ECO:0000313" key="3">
    <source>
        <dbReference type="Proteomes" id="UP001059596"/>
    </source>
</evidence>
<sequence>MDMDTIELLSDDSDVRRQPGGPGGATPSLPGPSTRTRSRGAASSCTQTHDEDDDEPMSPPAPTRGVSPFYTDAAGHRTYQAPRQRAPSPTGSPGRNWEYNPCGRSTDHPEPSISSHNEEEQAPYVEDVGSDDSGREDQEPYDETEDAYSKDSRVDDDGPQEGDHYVYTGEDRYGYHQGSWIYLFRTNWEMVQVEAPYRPPDDPIVSFPTSPVHLCIMGPDETNET</sequence>
<feature type="compositionally biased region" description="Basic and acidic residues" evidence="1">
    <location>
        <begin position="147"/>
        <end position="170"/>
    </location>
</feature>
<evidence type="ECO:0000256" key="1">
    <source>
        <dbReference type="SAM" id="MobiDB-lite"/>
    </source>
</evidence>
<feature type="compositionally biased region" description="Acidic residues" evidence="1">
    <location>
        <begin position="1"/>
        <end position="12"/>
    </location>
</feature>
<reference evidence="2" key="1">
    <citation type="journal article" date="2023" name="Genome Biol. Evol.">
        <title>Long-read-based Genome Assembly of Drosophila gunungcola Reveals Fewer Chemosensory Genes in Flower-breeding Species.</title>
        <authorList>
            <person name="Negi A."/>
            <person name="Liao B.Y."/>
            <person name="Yeh S.D."/>
        </authorList>
    </citation>
    <scope>NUCLEOTIDE SEQUENCE</scope>
    <source>
        <strain evidence="2">Sukarami</strain>
    </source>
</reference>
<name>A0A9Q0BIU0_9MUSC</name>
<proteinExistence type="predicted"/>
<keyword evidence="3" id="KW-1185">Reference proteome</keyword>
<feature type="compositionally biased region" description="Low complexity" evidence="1">
    <location>
        <begin position="33"/>
        <end position="44"/>
    </location>
</feature>
<protein>
    <submittedName>
        <fullName evidence="2">Uncharacterized protein</fullName>
    </submittedName>
</protein>
<dbReference type="Proteomes" id="UP001059596">
    <property type="component" value="Unassembled WGS sequence"/>
</dbReference>
<dbReference type="AlphaFoldDB" id="A0A9Q0BIU0"/>